<dbReference type="Proteomes" id="UP000030762">
    <property type="component" value="Unassembled WGS sequence"/>
</dbReference>
<evidence type="ECO:0000256" key="1">
    <source>
        <dbReference type="ARBA" id="ARBA00010638"/>
    </source>
</evidence>
<dbReference type="RefSeq" id="XP_008607165.1">
    <property type="nucleotide sequence ID" value="XM_008608943.1"/>
</dbReference>
<proteinExistence type="inferred from homology"/>
<keyword evidence="7" id="KW-0479">Metal-binding</keyword>
<dbReference type="Gene3D" id="3.40.50.10420">
    <property type="entry name" value="NagB/RpiA/CoA transferase-like"/>
    <property type="match status" value="1"/>
</dbReference>
<dbReference type="EMBL" id="JH767139">
    <property type="protein sequence ID" value="EQC39104.1"/>
    <property type="molecule type" value="Genomic_DNA"/>
</dbReference>
<dbReference type="eggNOG" id="KOG3093">
    <property type="taxonomic scope" value="Eukaryota"/>
</dbReference>
<dbReference type="EC" id="6.3.3.2" evidence="5 7"/>
<organism evidence="8 9">
    <name type="scientific">Saprolegnia diclina (strain VS20)</name>
    <dbReference type="NCBI Taxonomy" id="1156394"/>
    <lineage>
        <taxon>Eukaryota</taxon>
        <taxon>Sar</taxon>
        <taxon>Stramenopiles</taxon>
        <taxon>Oomycota</taxon>
        <taxon>Saprolegniomycetes</taxon>
        <taxon>Saprolegniales</taxon>
        <taxon>Saprolegniaceae</taxon>
        <taxon>Saprolegnia</taxon>
    </lineage>
</organism>
<keyword evidence="9" id="KW-1185">Reference proteome</keyword>
<name>T0QM09_SAPDV</name>
<dbReference type="PIRSF" id="PIRSF006806">
    <property type="entry name" value="FTHF_cligase"/>
    <property type="match status" value="1"/>
</dbReference>
<dbReference type="GO" id="GO:0046872">
    <property type="term" value="F:metal ion binding"/>
    <property type="evidence" value="ECO:0007669"/>
    <property type="project" value="UniProtKB-KW"/>
</dbReference>
<dbReference type="InterPro" id="IPR024185">
    <property type="entry name" value="FTHF_cligase-like_sf"/>
</dbReference>
<evidence type="ECO:0000256" key="3">
    <source>
        <dbReference type="ARBA" id="ARBA00022840"/>
    </source>
</evidence>
<feature type="binding site" evidence="6">
    <location>
        <begin position="9"/>
        <end position="13"/>
    </location>
    <ligand>
        <name>ATP</name>
        <dbReference type="ChEBI" id="CHEBI:30616"/>
    </ligand>
</feature>
<dbReference type="GeneID" id="19944039"/>
<dbReference type="NCBIfam" id="TIGR02727">
    <property type="entry name" value="MTHFS_bact"/>
    <property type="match status" value="1"/>
</dbReference>
<sequence>MLADIRSQKTVLRKRIAGLLRTLSRDEVVEQSEALTQHVVALDVFRDARSVSIYLAMEAEAKTSTLVDALFAAGKTIYVPKVIGAKSEDMVMLRVDSTAEMTTFPKSKWGIPEPPPSLPSGLARIDALDALDVDIVLVPGVAFDHRCNRLGHGKGYYDCFFERYASRNGGKLPVTIGIALEAQIVDAVPTSGHDKVLDMVATPQGILRSSARS</sequence>
<keyword evidence="7" id="KW-0460">Magnesium</keyword>
<dbReference type="AlphaFoldDB" id="T0QM09"/>
<comment type="cofactor">
    <cofactor evidence="7">
        <name>Mg(2+)</name>
        <dbReference type="ChEBI" id="CHEBI:18420"/>
    </cofactor>
</comment>
<protein>
    <recommendedName>
        <fullName evidence="5 7">5-formyltetrahydrofolate cyclo-ligase</fullName>
        <ecNumber evidence="5 7">6.3.3.2</ecNumber>
    </recommendedName>
</protein>
<evidence type="ECO:0000313" key="8">
    <source>
        <dbReference type="EMBL" id="EQC39104.1"/>
    </source>
</evidence>
<dbReference type="GO" id="GO:0005524">
    <property type="term" value="F:ATP binding"/>
    <property type="evidence" value="ECO:0007669"/>
    <property type="project" value="UniProtKB-KW"/>
</dbReference>
<keyword evidence="8" id="KW-0436">Ligase</keyword>
<dbReference type="InterPro" id="IPR002698">
    <property type="entry name" value="FTHF_cligase"/>
</dbReference>
<dbReference type="Pfam" id="PF01812">
    <property type="entry name" value="5-FTHF_cyc-lig"/>
    <property type="match status" value="1"/>
</dbReference>
<evidence type="ECO:0000256" key="6">
    <source>
        <dbReference type="PIRSR" id="PIRSR006806-1"/>
    </source>
</evidence>
<comment type="similarity">
    <text evidence="1 7">Belongs to the 5-formyltetrahydrofolate cyclo-ligase family.</text>
</comment>
<evidence type="ECO:0000256" key="5">
    <source>
        <dbReference type="ARBA" id="ARBA00038966"/>
    </source>
</evidence>
<dbReference type="GO" id="GO:0030272">
    <property type="term" value="F:5-formyltetrahydrofolate cyclo-ligase activity"/>
    <property type="evidence" value="ECO:0007669"/>
    <property type="project" value="UniProtKB-EC"/>
</dbReference>
<evidence type="ECO:0000256" key="7">
    <source>
        <dbReference type="RuleBase" id="RU361279"/>
    </source>
</evidence>
<feature type="binding site" evidence="6">
    <location>
        <position position="55"/>
    </location>
    <ligand>
        <name>substrate</name>
    </ligand>
</feature>
<dbReference type="InParanoid" id="T0QM09"/>
<reference evidence="8 9" key="1">
    <citation type="submission" date="2012-04" db="EMBL/GenBank/DDBJ databases">
        <title>The Genome Sequence of Saprolegnia declina VS20.</title>
        <authorList>
            <consortium name="The Broad Institute Genome Sequencing Platform"/>
            <person name="Russ C."/>
            <person name="Nusbaum C."/>
            <person name="Tyler B."/>
            <person name="van West P."/>
            <person name="Dieguez-Uribeondo J."/>
            <person name="de Bruijn I."/>
            <person name="Tripathy S."/>
            <person name="Jiang R."/>
            <person name="Young S.K."/>
            <person name="Zeng Q."/>
            <person name="Gargeya S."/>
            <person name="Fitzgerald M."/>
            <person name="Haas B."/>
            <person name="Abouelleil A."/>
            <person name="Alvarado L."/>
            <person name="Arachchi H.M."/>
            <person name="Berlin A."/>
            <person name="Chapman S.B."/>
            <person name="Goldberg J."/>
            <person name="Griggs A."/>
            <person name="Gujja S."/>
            <person name="Hansen M."/>
            <person name="Howarth C."/>
            <person name="Imamovic A."/>
            <person name="Larimer J."/>
            <person name="McCowen C."/>
            <person name="Montmayeur A."/>
            <person name="Murphy C."/>
            <person name="Neiman D."/>
            <person name="Pearson M."/>
            <person name="Priest M."/>
            <person name="Roberts A."/>
            <person name="Saif S."/>
            <person name="Shea T."/>
            <person name="Sisk P."/>
            <person name="Sykes S."/>
            <person name="Wortman J."/>
            <person name="Nusbaum C."/>
            <person name="Birren B."/>
        </authorList>
    </citation>
    <scope>NUCLEOTIDE SEQUENCE [LARGE SCALE GENOMIC DNA]</scope>
    <source>
        <strain evidence="8 9">VS20</strain>
    </source>
</reference>
<dbReference type="OrthoDB" id="2015992at2759"/>
<dbReference type="PANTHER" id="PTHR23407">
    <property type="entry name" value="ATPASE INHIBITOR/5-FORMYLTETRAHYDROFOLATE CYCLO-LIGASE"/>
    <property type="match status" value="1"/>
</dbReference>
<dbReference type="SUPFAM" id="SSF100950">
    <property type="entry name" value="NagB/RpiA/CoA transferase-like"/>
    <property type="match status" value="1"/>
</dbReference>
<comment type="catalytic activity">
    <reaction evidence="4 7">
        <text>(6S)-5-formyl-5,6,7,8-tetrahydrofolate + ATP = (6R)-5,10-methenyltetrahydrofolate + ADP + phosphate</text>
        <dbReference type="Rhea" id="RHEA:10488"/>
        <dbReference type="ChEBI" id="CHEBI:30616"/>
        <dbReference type="ChEBI" id="CHEBI:43474"/>
        <dbReference type="ChEBI" id="CHEBI:57455"/>
        <dbReference type="ChEBI" id="CHEBI:57457"/>
        <dbReference type="ChEBI" id="CHEBI:456216"/>
        <dbReference type="EC" id="6.3.3.2"/>
    </reaction>
</comment>
<dbReference type="VEuPathDB" id="FungiDB:SDRG_03312"/>
<dbReference type="GO" id="GO:0005739">
    <property type="term" value="C:mitochondrion"/>
    <property type="evidence" value="ECO:0007669"/>
    <property type="project" value="TreeGrafter"/>
</dbReference>
<dbReference type="PANTHER" id="PTHR23407:SF1">
    <property type="entry name" value="5-FORMYLTETRAHYDROFOLATE CYCLO-LIGASE"/>
    <property type="match status" value="1"/>
</dbReference>
<evidence type="ECO:0000256" key="4">
    <source>
        <dbReference type="ARBA" id="ARBA00036539"/>
    </source>
</evidence>
<evidence type="ECO:0000313" key="9">
    <source>
        <dbReference type="Proteomes" id="UP000030762"/>
    </source>
</evidence>
<dbReference type="GO" id="GO:0009396">
    <property type="term" value="P:folic acid-containing compound biosynthetic process"/>
    <property type="evidence" value="ECO:0007669"/>
    <property type="project" value="TreeGrafter"/>
</dbReference>
<dbReference type="STRING" id="1156394.T0QM09"/>
<accession>T0QM09</accession>
<evidence type="ECO:0000256" key="2">
    <source>
        <dbReference type="ARBA" id="ARBA00022741"/>
    </source>
</evidence>
<keyword evidence="2 6" id="KW-0547">Nucleotide-binding</keyword>
<gene>
    <name evidence="8" type="ORF">SDRG_03312</name>
</gene>
<feature type="binding site" evidence="6">
    <location>
        <begin position="149"/>
        <end position="157"/>
    </location>
    <ligand>
        <name>ATP</name>
        <dbReference type="ChEBI" id="CHEBI:30616"/>
    </ligand>
</feature>
<feature type="binding site" evidence="6">
    <location>
        <position position="60"/>
    </location>
    <ligand>
        <name>substrate</name>
    </ligand>
</feature>
<dbReference type="GO" id="GO:0035999">
    <property type="term" value="P:tetrahydrofolate interconversion"/>
    <property type="evidence" value="ECO:0007669"/>
    <property type="project" value="TreeGrafter"/>
</dbReference>
<dbReference type="OMA" id="STIYPCQ"/>
<keyword evidence="3 6" id="KW-0067">ATP-binding</keyword>
<dbReference type="InterPro" id="IPR037171">
    <property type="entry name" value="NagB/RpiA_transferase-like"/>
</dbReference>